<dbReference type="GO" id="GO:0008270">
    <property type="term" value="F:zinc ion binding"/>
    <property type="evidence" value="ECO:0007669"/>
    <property type="project" value="UniProtKB-KW"/>
</dbReference>
<evidence type="ECO:0000256" key="4">
    <source>
        <dbReference type="ARBA" id="ARBA00022737"/>
    </source>
</evidence>
<evidence type="ECO:0000256" key="1">
    <source>
        <dbReference type="ARBA" id="ARBA00004123"/>
    </source>
</evidence>
<keyword evidence="11" id="KW-0732">Signal</keyword>
<dbReference type="GO" id="GO:0000981">
    <property type="term" value="F:DNA-binding transcription factor activity, RNA polymerase II-specific"/>
    <property type="evidence" value="ECO:0007669"/>
    <property type="project" value="TreeGrafter"/>
</dbReference>
<dbReference type="Gene3D" id="3.30.160.60">
    <property type="entry name" value="Classic Zinc Finger"/>
    <property type="match status" value="3"/>
</dbReference>
<dbReference type="Proteomes" id="UP000472277">
    <property type="component" value="Chromosome 21"/>
</dbReference>
<feature type="coiled-coil region" evidence="9">
    <location>
        <begin position="40"/>
        <end position="67"/>
    </location>
</feature>
<dbReference type="SUPFAM" id="SSF57667">
    <property type="entry name" value="beta-beta-alpha zinc fingers"/>
    <property type="match status" value="2"/>
</dbReference>
<accession>A0A673WBU4</accession>
<evidence type="ECO:0000256" key="11">
    <source>
        <dbReference type="SAM" id="SignalP"/>
    </source>
</evidence>
<keyword evidence="14" id="KW-1185">Reference proteome</keyword>
<feature type="domain" description="C2H2-type" evidence="12">
    <location>
        <begin position="416"/>
        <end position="443"/>
    </location>
</feature>
<dbReference type="FunFam" id="3.30.160.60:FF:000145">
    <property type="entry name" value="Zinc finger protein 574"/>
    <property type="match status" value="1"/>
</dbReference>
<evidence type="ECO:0000256" key="9">
    <source>
        <dbReference type="SAM" id="Coils"/>
    </source>
</evidence>
<protein>
    <submittedName>
        <fullName evidence="13">Zinc finger protein 79-like</fullName>
    </submittedName>
</protein>
<evidence type="ECO:0000256" key="10">
    <source>
        <dbReference type="SAM" id="MobiDB-lite"/>
    </source>
</evidence>
<evidence type="ECO:0000256" key="2">
    <source>
        <dbReference type="ARBA" id="ARBA00006991"/>
    </source>
</evidence>
<keyword evidence="7" id="KW-0539">Nucleus</keyword>
<evidence type="ECO:0000259" key="12">
    <source>
        <dbReference type="PROSITE" id="PS50157"/>
    </source>
</evidence>
<sequence length="525" mass="59577">MASCNFQAQLVSILEVLAKAAVAEINNRVDDSCAVIRLEMTQSQRDIDVLKRKCQMMESELKKTRGRVRRKGFYPMLSERSSYPVKIVLNKQRSNSQWGEDNMAVEEDSHLQPTDVEQRVETEPILIKDEETAEDVWKTNAQEELRITGEESGSKPGKPPSFEQRHCDEDFITQPNISPRDSVKHYPNSDHPEEPGTPQLTSTEVFSTEQHRPDEDSLDLVMVKEEELDQTTTLAGPDQFVMDESDGQLWTSVDPGRDTDPDVHPDFSFHSTEEYSQNISVFPSHSGLPSVPTMTDDVGPSLHSSIWKPHANMFSAAKHMKRHVRTLADETRQQMPEGQSSEMLNSNNEGNSLALQPRQHQYRASEATVRLSECVTGSNMATTSTFSGYSLSRSSFNMVKRMRTQWRSGGTTERRFSCTFCGKSFPRFWQVKEHLRSHTGEKPYTCEQCGRSFTKQCNLIRHAVVHSGEKPYKCTQCGKCFTQRSNMTSHQRTHIGESPVSQYGAPAYPGDPHTSLMLSQNRWNK</sequence>
<feature type="compositionally biased region" description="Basic and acidic residues" evidence="10">
    <location>
        <begin position="181"/>
        <end position="194"/>
    </location>
</feature>
<dbReference type="FunFam" id="3.30.160.60:FF:000023">
    <property type="entry name" value="zinc finger protein 37 homolog"/>
    <property type="match status" value="1"/>
</dbReference>
<evidence type="ECO:0000313" key="14">
    <source>
        <dbReference type="Proteomes" id="UP000472277"/>
    </source>
</evidence>
<keyword evidence="4" id="KW-0677">Repeat</keyword>
<feature type="domain" description="C2H2-type" evidence="12">
    <location>
        <begin position="472"/>
        <end position="499"/>
    </location>
</feature>
<dbReference type="PROSITE" id="PS50157">
    <property type="entry name" value="ZINC_FINGER_C2H2_2"/>
    <property type="match status" value="3"/>
</dbReference>
<dbReference type="Pfam" id="PF00096">
    <property type="entry name" value="zf-C2H2"/>
    <property type="match status" value="3"/>
</dbReference>
<dbReference type="PANTHER" id="PTHR24394">
    <property type="entry name" value="ZINC FINGER PROTEIN"/>
    <property type="match status" value="1"/>
</dbReference>
<keyword evidence="5 8" id="KW-0863">Zinc-finger</keyword>
<dbReference type="InterPro" id="IPR013087">
    <property type="entry name" value="Znf_C2H2_type"/>
</dbReference>
<dbReference type="GO" id="GO:0005634">
    <property type="term" value="C:nucleus"/>
    <property type="evidence" value="ECO:0007669"/>
    <property type="project" value="UniProtKB-SubCell"/>
</dbReference>
<reference evidence="13" key="2">
    <citation type="submission" date="2025-09" db="UniProtKB">
        <authorList>
            <consortium name="Ensembl"/>
        </authorList>
    </citation>
    <scope>IDENTIFICATION</scope>
</reference>
<evidence type="ECO:0000256" key="3">
    <source>
        <dbReference type="ARBA" id="ARBA00022723"/>
    </source>
</evidence>
<feature type="region of interest" description="Disordered" evidence="10">
    <location>
        <begin position="145"/>
        <end position="214"/>
    </location>
</feature>
<dbReference type="PANTHER" id="PTHR24394:SF29">
    <property type="entry name" value="MYONEURIN"/>
    <property type="match status" value="1"/>
</dbReference>
<dbReference type="GeneTree" id="ENSGT01150000286953"/>
<dbReference type="PROSITE" id="PS00028">
    <property type="entry name" value="ZINC_FINGER_C2H2_1"/>
    <property type="match status" value="3"/>
</dbReference>
<dbReference type="InParanoid" id="A0A673WBU4"/>
<name>A0A673WBU4_SALTR</name>
<feature type="compositionally biased region" description="Polar residues" evidence="10">
    <location>
        <begin position="198"/>
        <end position="208"/>
    </location>
</feature>
<keyword evidence="3" id="KW-0479">Metal-binding</keyword>
<evidence type="ECO:0000256" key="5">
    <source>
        <dbReference type="ARBA" id="ARBA00022771"/>
    </source>
</evidence>
<dbReference type="SMART" id="SM00355">
    <property type="entry name" value="ZnF_C2H2"/>
    <property type="match status" value="3"/>
</dbReference>
<keyword evidence="6" id="KW-0862">Zinc</keyword>
<organism evidence="13 14">
    <name type="scientific">Salmo trutta</name>
    <name type="common">Brown trout</name>
    <dbReference type="NCBI Taxonomy" id="8032"/>
    <lineage>
        <taxon>Eukaryota</taxon>
        <taxon>Metazoa</taxon>
        <taxon>Chordata</taxon>
        <taxon>Craniata</taxon>
        <taxon>Vertebrata</taxon>
        <taxon>Euteleostomi</taxon>
        <taxon>Actinopterygii</taxon>
        <taxon>Neopterygii</taxon>
        <taxon>Teleostei</taxon>
        <taxon>Protacanthopterygii</taxon>
        <taxon>Salmoniformes</taxon>
        <taxon>Salmonidae</taxon>
        <taxon>Salmoninae</taxon>
        <taxon>Salmo</taxon>
    </lineage>
</organism>
<dbReference type="FunFam" id="3.30.160.60:FF:000912">
    <property type="entry name" value="Zinc finger protein 660"/>
    <property type="match status" value="1"/>
</dbReference>
<evidence type="ECO:0000313" key="13">
    <source>
        <dbReference type="Ensembl" id="ENSSTUP00000006187.1"/>
    </source>
</evidence>
<dbReference type="InterPro" id="IPR036236">
    <property type="entry name" value="Znf_C2H2_sf"/>
</dbReference>
<evidence type="ECO:0000256" key="6">
    <source>
        <dbReference type="ARBA" id="ARBA00022833"/>
    </source>
</evidence>
<comment type="similarity">
    <text evidence="2">Belongs to the krueppel C2H2-type zinc-finger protein family.</text>
</comment>
<feature type="domain" description="C2H2-type" evidence="12">
    <location>
        <begin position="444"/>
        <end position="471"/>
    </location>
</feature>
<feature type="chain" id="PRO_5025536769" evidence="11">
    <location>
        <begin position="24"/>
        <end position="525"/>
    </location>
</feature>
<proteinExistence type="inferred from homology"/>
<evidence type="ECO:0000256" key="7">
    <source>
        <dbReference type="ARBA" id="ARBA00023242"/>
    </source>
</evidence>
<evidence type="ECO:0000256" key="8">
    <source>
        <dbReference type="PROSITE-ProRule" id="PRU00042"/>
    </source>
</evidence>
<keyword evidence="9" id="KW-0175">Coiled coil</keyword>
<feature type="signal peptide" evidence="11">
    <location>
        <begin position="1"/>
        <end position="23"/>
    </location>
</feature>
<dbReference type="Ensembl" id="ENSSTUT00000006570.1">
    <property type="protein sequence ID" value="ENSSTUP00000006187.1"/>
    <property type="gene ID" value="ENSSTUG00000003050.1"/>
</dbReference>
<gene>
    <name evidence="13" type="primary">LOC115157267</name>
</gene>
<dbReference type="AlphaFoldDB" id="A0A673WBU4"/>
<reference evidence="13" key="1">
    <citation type="submission" date="2025-08" db="UniProtKB">
        <authorList>
            <consortium name="Ensembl"/>
        </authorList>
    </citation>
    <scope>IDENTIFICATION</scope>
</reference>
<comment type="subcellular location">
    <subcellularLocation>
        <location evidence="1">Nucleus</location>
    </subcellularLocation>
</comment>